<evidence type="ECO:0000259" key="4">
    <source>
        <dbReference type="Pfam" id="PF05175"/>
    </source>
</evidence>
<gene>
    <name evidence="5" type="ORF">BLTE_33130</name>
</gene>
<dbReference type="Gene3D" id="3.40.50.150">
    <property type="entry name" value="Vaccinia Virus protein VP39"/>
    <property type="match status" value="1"/>
</dbReference>
<dbReference type="InterPro" id="IPR050078">
    <property type="entry name" value="Ribosomal_L11_MeTrfase_PrmA"/>
</dbReference>
<keyword evidence="6" id="KW-1185">Reference proteome</keyword>
<accession>A0A348G4Z5</accession>
<dbReference type="InterPro" id="IPR029063">
    <property type="entry name" value="SAM-dependent_MTases_sf"/>
</dbReference>
<feature type="domain" description="Methyltransferase small" evidence="4">
    <location>
        <begin position="70"/>
        <end position="147"/>
    </location>
</feature>
<dbReference type="GO" id="GO:0016279">
    <property type="term" value="F:protein-lysine N-methyltransferase activity"/>
    <property type="evidence" value="ECO:0007669"/>
    <property type="project" value="TreeGrafter"/>
</dbReference>
<dbReference type="SUPFAM" id="SSF53335">
    <property type="entry name" value="S-adenosyl-L-methionine-dependent methyltransferases"/>
    <property type="match status" value="1"/>
</dbReference>
<proteinExistence type="predicted"/>
<sequence length="218" mass="22876">MPPATDPTAFVRANSRLMPVALVPEIRLHLADAVVPLWQATEAELDRMMLPPPFWAFAWAGGQALARYVLDHPDSVAGRRVLDLASGSGLVAIAAAKAGATVTAAEIDGFAAAAIALNAAANGVGIAVETADLLDAPEVAAFEVVLVGDAFYERDLAARALAFLDRQAASGARVLIGDPGRCYLPQARLARLAHYEVPVTRDIEDREIKPTAVYALGA</sequence>
<dbReference type="PANTHER" id="PTHR43648:SF1">
    <property type="entry name" value="ELECTRON TRANSFER FLAVOPROTEIN BETA SUBUNIT LYSINE METHYLTRANSFERASE"/>
    <property type="match status" value="1"/>
</dbReference>
<keyword evidence="2" id="KW-0808">Transferase</keyword>
<evidence type="ECO:0000313" key="5">
    <source>
        <dbReference type="EMBL" id="BBF94628.1"/>
    </source>
</evidence>
<dbReference type="OrthoDB" id="9794615at2"/>
<dbReference type="Pfam" id="PF05175">
    <property type="entry name" value="MTS"/>
    <property type="match status" value="1"/>
</dbReference>
<evidence type="ECO:0000256" key="3">
    <source>
        <dbReference type="ARBA" id="ARBA00022691"/>
    </source>
</evidence>
<keyword evidence="3" id="KW-0949">S-adenosyl-L-methionine</keyword>
<dbReference type="KEGG" id="blag:BLTE_33130"/>
<name>A0A348G4Z5_9HYPH</name>
<keyword evidence="1 5" id="KW-0489">Methyltransferase</keyword>
<dbReference type="GO" id="GO:0032259">
    <property type="term" value="P:methylation"/>
    <property type="evidence" value="ECO:0007669"/>
    <property type="project" value="UniProtKB-KW"/>
</dbReference>
<evidence type="ECO:0000313" key="6">
    <source>
        <dbReference type="Proteomes" id="UP000266934"/>
    </source>
</evidence>
<organism evidence="5 6">
    <name type="scientific">Blastochloris tepida</name>
    <dbReference type="NCBI Taxonomy" id="2233851"/>
    <lineage>
        <taxon>Bacteria</taxon>
        <taxon>Pseudomonadati</taxon>
        <taxon>Pseudomonadota</taxon>
        <taxon>Alphaproteobacteria</taxon>
        <taxon>Hyphomicrobiales</taxon>
        <taxon>Blastochloridaceae</taxon>
        <taxon>Blastochloris</taxon>
    </lineage>
</organism>
<evidence type="ECO:0000256" key="1">
    <source>
        <dbReference type="ARBA" id="ARBA00022603"/>
    </source>
</evidence>
<dbReference type="EMBL" id="AP018907">
    <property type="protein sequence ID" value="BBF94628.1"/>
    <property type="molecule type" value="Genomic_DNA"/>
</dbReference>
<dbReference type="Proteomes" id="UP000266934">
    <property type="component" value="Chromosome"/>
</dbReference>
<dbReference type="PANTHER" id="PTHR43648">
    <property type="entry name" value="ELECTRON TRANSFER FLAVOPROTEIN BETA SUBUNIT LYSINE METHYLTRANSFERASE"/>
    <property type="match status" value="1"/>
</dbReference>
<protein>
    <submittedName>
        <fullName evidence="5">Nicotinamide N-methylase</fullName>
    </submittedName>
</protein>
<evidence type="ECO:0000256" key="2">
    <source>
        <dbReference type="ARBA" id="ARBA00022679"/>
    </source>
</evidence>
<dbReference type="AlphaFoldDB" id="A0A348G4Z5"/>
<dbReference type="InterPro" id="IPR007848">
    <property type="entry name" value="Small_mtfrase_dom"/>
</dbReference>
<reference evidence="5 6" key="1">
    <citation type="submission" date="2018-08" db="EMBL/GenBank/DDBJ databases">
        <title>Complete genome sequencing of Blastochloris tepida GI.</title>
        <authorList>
            <person name="Tsukatani Y."/>
            <person name="Mori H."/>
        </authorList>
    </citation>
    <scope>NUCLEOTIDE SEQUENCE [LARGE SCALE GENOMIC DNA]</scope>
    <source>
        <strain evidence="5 6">GI</strain>
    </source>
</reference>